<proteinExistence type="predicted"/>
<feature type="non-terminal residue" evidence="1">
    <location>
        <position position="1"/>
    </location>
</feature>
<keyword evidence="2" id="KW-1185">Reference proteome</keyword>
<accession>L7F7I5</accession>
<evidence type="ECO:0000313" key="2">
    <source>
        <dbReference type="Proteomes" id="UP000010931"/>
    </source>
</evidence>
<dbReference type="AlphaFoldDB" id="L7F7I5"/>
<comment type="caution">
    <text evidence="1">The sequence shown here is derived from an EMBL/GenBank/DDBJ whole genome shotgun (WGS) entry which is preliminary data.</text>
</comment>
<evidence type="ECO:0000313" key="1">
    <source>
        <dbReference type="EMBL" id="ELP67207.1"/>
    </source>
</evidence>
<sequence>VCLWSVAGGDGPGLPPSTTQGRVSVRLPPSCARLRTDGTACA</sequence>
<organism evidence="1 2">
    <name type="scientific">Streptomyces turgidiscabies (strain Car8)</name>
    <dbReference type="NCBI Taxonomy" id="698760"/>
    <lineage>
        <taxon>Bacteria</taxon>
        <taxon>Bacillati</taxon>
        <taxon>Actinomycetota</taxon>
        <taxon>Actinomycetes</taxon>
        <taxon>Kitasatosporales</taxon>
        <taxon>Streptomycetaceae</taxon>
        <taxon>Streptomyces</taxon>
    </lineage>
</organism>
<dbReference type="Proteomes" id="UP000010931">
    <property type="component" value="Unassembled WGS sequence"/>
</dbReference>
<name>L7F7I5_STRT8</name>
<gene>
    <name evidence="1" type="ORF">STRTUCAR8_09852</name>
</gene>
<protein>
    <submittedName>
        <fullName evidence="1">Uncharacterized protein</fullName>
    </submittedName>
</protein>
<dbReference type="EMBL" id="AEJB01000300">
    <property type="protein sequence ID" value="ELP67207.1"/>
    <property type="molecule type" value="Genomic_DNA"/>
</dbReference>
<reference evidence="1 2" key="1">
    <citation type="journal article" date="2011" name="Plasmid">
        <title>Streptomyces turgidiscabies Car8 contains a modular pathogenicity island that shares virulence genes with other actinobacterial plant pathogens.</title>
        <authorList>
            <person name="Huguet-Tapia J.C."/>
            <person name="Badger J.H."/>
            <person name="Loria R."/>
            <person name="Pettis G.S."/>
        </authorList>
    </citation>
    <scope>NUCLEOTIDE SEQUENCE [LARGE SCALE GENOMIC DNA]</scope>
    <source>
        <strain evidence="1 2">Car8</strain>
    </source>
</reference>